<keyword evidence="3" id="KW-0949">S-adenosyl-L-methionine</keyword>
<dbReference type="PANTHER" id="PTHR43464">
    <property type="entry name" value="METHYLTRANSFERASE"/>
    <property type="match status" value="1"/>
</dbReference>
<gene>
    <name evidence="5" type="ORF">MUB46_15075</name>
</gene>
<protein>
    <submittedName>
        <fullName evidence="5">Class I SAM-dependent methyltransferase</fullName>
    </submittedName>
</protein>
<accession>A0AAW5R240</accession>
<evidence type="ECO:0000313" key="5">
    <source>
        <dbReference type="EMBL" id="MCT8973184.1"/>
    </source>
</evidence>
<dbReference type="InterPro" id="IPR025714">
    <property type="entry name" value="Methyltranfer_dom"/>
</dbReference>
<dbReference type="EMBL" id="JALIDZ010000006">
    <property type="protein sequence ID" value="MCT8973184.1"/>
    <property type="molecule type" value="Genomic_DNA"/>
</dbReference>
<dbReference type="SUPFAM" id="SSF53335">
    <property type="entry name" value="S-adenosyl-L-methionine-dependent methyltransferases"/>
    <property type="match status" value="1"/>
</dbReference>
<dbReference type="CDD" id="cd02440">
    <property type="entry name" value="AdoMet_MTases"/>
    <property type="match status" value="1"/>
</dbReference>
<organism evidence="5 6">
    <name type="scientific">Microbaculum marinisediminis</name>
    <dbReference type="NCBI Taxonomy" id="2931392"/>
    <lineage>
        <taxon>Bacteria</taxon>
        <taxon>Pseudomonadati</taxon>
        <taxon>Pseudomonadota</taxon>
        <taxon>Alphaproteobacteria</taxon>
        <taxon>Hyphomicrobiales</taxon>
        <taxon>Tepidamorphaceae</taxon>
        <taxon>Microbaculum</taxon>
    </lineage>
</organism>
<sequence>MQPKMGKRCGSTTIAAGMNSRPSDRIANYVADLPLDPGLRVLEIGCGPGVAAREVARRIGDGKVVAIDRSAKAIGIATQSSATEIEAGRLELRTVAIEHFALEDGEEPFDLAFAMRVGALDGRHPAAGKLAMVRLKAALKPDGLLFIDDREPIKGREIRT</sequence>
<proteinExistence type="predicted"/>
<dbReference type="Gene3D" id="3.40.50.150">
    <property type="entry name" value="Vaccinia Virus protein VP39"/>
    <property type="match status" value="1"/>
</dbReference>
<comment type="caution">
    <text evidence="5">The sequence shown here is derived from an EMBL/GenBank/DDBJ whole genome shotgun (WGS) entry which is preliminary data.</text>
</comment>
<dbReference type="Proteomes" id="UP001320898">
    <property type="component" value="Unassembled WGS sequence"/>
</dbReference>
<reference evidence="5 6" key="1">
    <citation type="submission" date="2022-04" db="EMBL/GenBank/DDBJ databases">
        <authorList>
            <person name="Ye Y.-Q."/>
            <person name="Du Z.-J."/>
        </authorList>
    </citation>
    <scope>NUCLEOTIDE SEQUENCE [LARGE SCALE GENOMIC DNA]</scope>
    <source>
        <strain evidence="5 6">A6E488</strain>
    </source>
</reference>
<evidence type="ECO:0000256" key="1">
    <source>
        <dbReference type="ARBA" id="ARBA00022603"/>
    </source>
</evidence>
<dbReference type="GO" id="GO:0032259">
    <property type="term" value="P:methylation"/>
    <property type="evidence" value="ECO:0007669"/>
    <property type="project" value="UniProtKB-KW"/>
</dbReference>
<evidence type="ECO:0000256" key="3">
    <source>
        <dbReference type="ARBA" id="ARBA00022691"/>
    </source>
</evidence>
<keyword evidence="1 5" id="KW-0489">Methyltransferase</keyword>
<dbReference type="Pfam" id="PF13847">
    <property type="entry name" value="Methyltransf_31"/>
    <property type="match status" value="1"/>
</dbReference>
<keyword evidence="6" id="KW-1185">Reference proteome</keyword>
<dbReference type="AlphaFoldDB" id="A0AAW5R240"/>
<dbReference type="GO" id="GO:0008168">
    <property type="term" value="F:methyltransferase activity"/>
    <property type="evidence" value="ECO:0007669"/>
    <property type="project" value="UniProtKB-KW"/>
</dbReference>
<dbReference type="PANTHER" id="PTHR43464:SF19">
    <property type="entry name" value="UBIQUINONE BIOSYNTHESIS O-METHYLTRANSFERASE, MITOCHONDRIAL"/>
    <property type="match status" value="1"/>
</dbReference>
<evidence type="ECO:0000259" key="4">
    <source>
        <dbReference type="Pfam" id="PF13847"/>
    </source>
</evidence>
<evidence type="ECO:0000313" key="6">
    <source>
        <dbReference type="Proteomes" id="UP001320898"/>
    </source>
</evidence>
<evidence type="ECO:0000256" key="2">
    <source>
        <dbReference type="ARBA" id="ARBA00022679"/>
    </source>
</evidence>
<feature type="domain" description="Methyltransferase" evidence="4">
    <location>
        <begin position="36"/>
        <end position="149"/>
    </location>
</feature>
<dbReference type="InterPro" id="IPR029063">
    <property type="entry name" value="SAM-dependent_MTases_sf"/>
</dbReference>
<keyword evidence="2" id="KW-0808">Transferase</keyword>
<name>A0AAW5R240_9HYPH</name>